<proteinExistence type="predicted"/>
<evidence type="ECO:0000313" key="5">
    <source>
        <dbReference type="Proteomes" id="UP001152320"/>
    </source>
</evidence>
<protein>
    <submittedName>
        <fullName evidence="4">Uncharacterized protein</fullName>
    </submittedName>
</protein>
<dbReference type="PANTHER" id="PTHR48081:SF33">
    <property type="entry name" value="KYNURENINE FORMAMIDASE"/>
    <property type="match status" value="1"/>
</dbReference>
<keyword evidence="2" id="KW-0812">Transmembrane</keyword>
<keyword evidence="5" id="KW-1185">Reference proteome</keyword>
<feature type="transmembrane region" description="Helical" evidence="2">
    <location>
        <begin position="270"/>
        <end position="293"/>
    </location>
</feature>
<dbReference type="AlphaFoldDB" id="A0A9Q1HC73"/>
<feature type="transmembrane region" description="Helical" evidence="2">
    <location>
        <begin position="192"/>
        <end position="216"/>
    </location>
</feature>
<evidence type="ECO:0000256" key="2">
    <source>
        <dbReference type="SAM" id="Phobius"/>
    </source>
</evidence>
<dbReference type="EMBL" id="JAIZAY010000006">
    <property type="protein sequence ID" value="KAJ8040695.1"/>
    <property type="molecule type" value="Genomic_DNA"/>
</dbReference>
<accession>A0A9Q1HC73</accession>
<dbReference type="GO" id="GO:0004061">
    <property type="term" value="F:arylformamidase activity"/>
    <property type="evidence" value="ECO:0007669"/>
    <property type="project" value="TreeGrafter"/>
</dbReference>
<keyword evidence="1" id="KW-0378">Hydrolase</keyword>
<dbReference type="SUPFAM" id="SSF53474">
    <property type="entry name" value="alpha/beta-Hydrolases"/>
    <property type="match status" value="2"/>
</dbReference>
<dbReference type="Gene3D" id="3.40.50.1820">
    <property type="entry name" value="alpha/beta hydrolase"/>
    <property type="match status" value="2"/>
</dbReference>
<feature type="chain" id="PRO_5040299868" evidence="3">
    <location>
        <begin position="18"/>
        <end position="515"/>
    </location>
</feature>
<dbReference type="OrthoDB" id="433474at2759"/>
<keyword evidence="2" id="KW-0472">Membrane</keyword>
<dbReference type="Proteomes" id="UP001152320">
    <property type="component" value="Chromosome 6"/>
</dbReference>
<evidence type="ECO:0000313" key="4">
    <source>
        <dbReference type="EMBL" id="KAJ8040695.1"/>
    </source>
</evidence>
<sequence>MIFIPLLVIFGGRCVQSSFWMEILKDLFYDRVGGMSDESKPCRIQPPNKRLRKTTLSLYLPEMARKSRKRERILTGITHSPGSGIGDGGRTRSKGNLRLTDSSHLQLHDSVKSPLVVFVHGGGWRRGHTENWRHFLSRFDTNLLMALYSRYYGHYGNVGESFAHSGLACAVVTYPLMKPPIKILLIESVTSFLMSWLVFLVPLLALYLVFGGISWAVPSDETTVNQLSVQHLNLCVAVLLSLLMSQAVTKVLVVLHVSNYNSSDKRYPEILIAFLHVFLLMYLSFCLTCTFITTSKLQLLATVDTVCTQSLIIGVQIWNRYIGNGNDFAASVKDQVTIVARAIRQLADLAVETHVFSANDMVLCGHSAGGSIVSLLGLDESYFVTAGVQQTSIKGIISICGIYDISCLGLSPFTSFFYLGPVFGENVGDWKSLSPVHQIKKTNQWKCPFLIASSHWEPIIRTDTDQFEAVLHSSGYTCTRIELTNKNHINILNSFSRQDGSSFLEGACLEFIETL</sequence>
<keyword evidence="2" id="KW-1133">Transmembrane helix</keyword>
<feature type="transmembrane region" description="Helical" evidence="2">
    <location>
        <begin position="236"/>
        <end position="258"/>
    </location>
</feature>
<comment type="caution">
    <text evidence="4">The sequence shown here is derived from an EMBL/GenBank/DDBJ whole genome shotgun (WGS) entry which is preliminary data.</text>
</comment>
<feature type="signal peptide" evidence="3">
    <location>
        <begin position="1"/>
        <end position="17"/>
    </location>
</feature>
<evidence type="ECO:0000256" key="1">
    <source>
        <dbReference type="ARBA" id="ARBA00022801"/>
    </source>
</evidence>
<evidence type="ECO:0000256" key="3">
    <source>
        <dbReference type="SAM" id="SignalP"/>
    </source>
</evidence>
<reference evidence="4" key="1">
    <citation type="submission" date="2021-10" db="EMBL/GenBank/DDBJ databases">
        <title>Tropical sea cucumber genome reveals ecological adaptation and Cuvierian tubules defense mechanism.</title>
        <authorList>
            <person name="Chen T."/>
        </authorList>
    </citation>
    <scope>NUCLEOTIDE SEQUENCE</scope>
    <source>
        <strain evidence="4">Nanhai2018</strain>
        <tissue evidence="4">Muscle</tissue>
    </source>
</reference>
<keyword evidence="3" id="KW-0732">Signal</keyword>
<dbReference type="InterPro" id="IPR050300">
    <property type="entry name" value="GDXG_lipolytic_enzyme"/>
</dbReference>
<gene>
    <name evidence="4" type="ORF">HOLleu_15064</name>
</gene>
<dbReference type="PANTHER" id="PTHR48081">
    <property type="entry name" value="AB HYDROLASE SUPERFAMILY PROTEIN C4A8.06C"/>
    <property type="match status" value="1"/>
</dbReference>
<dbReference type="InterPro" id="IPR029058">
    <property type="entry name" value="AB_hydrolase_fold"/>
</dbReference>
<name>A0A9Q1HC73_HOLLE</name>
<organism evidence="4 5">
    <name type="scientific">Holothuria leucospilota</name>
    <name type="common">Black long sea cucumber</name>
    <name type="synonym">Mertensiothuria leucospilota</name>
    <dbReference type="NCBI Taxonomy" id="206669"/>
    <lineage>
        <taxon>Eukaryota</taxon>
        <taxon>Metazoa</taxon>
        <taxon>Echinodermata</taxon>
        <taxon>Eleutherozoa</taxon>
        <taxon>Echinozoa</taxon>
        <taxon>Holothuroidea</taxon>
        <taxon>Aspidochirotacea</taxon>
        <taxon>Aspidochirotida</taxon>
        <taxon>Holothuriidae</taxon>
        <taxon>Holothuria</taxon>
    </lineage>
</organism>